<accession>A0A495V7L6</accession>
<dbReference type="EMBL" id="RBXL01000001">
    <property type="protein sequence ID" value="RKT45402.1"/>
    <property type="molecule type" value="Genomic_DNA"/>
</dbReference>
<comment type="pathway">
    <text evidence="3 7">Carbohydrate degradation; pentose phosphate pathway; D-ribulose 5-phosphate from D-glucose 6-phosphate (oxidative stage): step 2/3.</text>
</comment>
<dbReference type="GO" id="GO:0006098">
    <property type="term" value="P:pentose-phosphate shunt"/>
    <property type="evidence" value="ECO:0007669"/>
    <property type="project" value="UniProtKB-UniPathway"/>
</dbReference>
<evidence type="ECO:0000313" key="10">
    <source>
        <dbReference type="Proteomes" id="UP000274556"/>
    </source>
</evidence>
<protein>
    <recommendedName>
        <fullName evidence="6 7">6-phosphogluconolactonase</fullName>
        <shortName evidence="7">6PGL</shortName>
        <ecNumber evidence="5 7">3.1.1.31</ecNumber>
    </recommendedName>
</protein>
<dbReference type="Gene3D" id="3.40.50.1360">
    <property type="match status" value="1"/>
</dbReference>
<sequence length="228" mass="24593">MGEQMIRFIRFDSTGAVAEETARRISAAARRAIALRGRFLCVLAGGRTPLTAYDRLVHQPEDWAHWHLFLGDERCLAPDDPERNSRAIASALTERVPIPSVNLHWIPAEAGAESAARRYDALIATQMPFDLILLGMGEDGHTASLFPGHETPADVRAAPVHEAPKPPPDRVTLTPLALAAAPERLILVTGAGKREALAAWRRGADLPVARVAALGRTDVLMDPDAAGD</sequence>
<keyword evidence="10" id="KW-1185">Reference proteome</keyword>
<dbReference type="InterPro" id="IPR037171">
    <property type="entry name" value="NagB/RpiA_transferase-like"/>
</dbReference>
<evidence type="ECO:0000256" key="7">
    <source>
        <dbReference type="RuleBase" id="RU365095"/>
    </source>
</evidence>
<dbReference type="RefSeq" id="WP_245969600.1">
    <property type="nucleotide sequence ID" value="NZ_RBXL01000001.1"/>
</dbReference>
<evidence type="ECO:0000256" key="1">
    <source>
        <dbReference type="ARBA" id="ARBA00000832"/>
    </source>
</evidence>
<evidence type="ECO:0000259" key="8">
    <source>
        <dbReference type="Pfam" id="PF01182"/>
    </source>
</evidence>
<proteinExistence type="inferred from homology"/>
<dbReference type="AlphaFoldDB" id="A0A495V7L6"/>
<comment type="caution">
    <text evidence="9">The sequence shown here is derived from an EMBL/GenBank/DDBJ whole genome shotgun (WGS) entry which is preliminary data.</text>
</comment>
<dbReference type="EC" id="3.1.1.31" evidence="5 7"/>
<feature type="domain" description="Glucosamine/galactosamine-6-phosphate isomerase" evidence="8">
    <location>
        <begin position="15"/>
        <end position="212"/>
    </location>
</feature>
<dbReference type="InterPro" id="IPR006148">
    <property type="entry name" value="Glc/Gal-6P_isomerase"/>
</dbReference>
<comment type="function">
    <text evidence="2 7">Hydrolysis of 6-phosphogluconolactone to 6-phosphogluconate.</text>
</comment>
<evidence type="ECO:0000256" key="2">
    <source>
        <dbReference type="ARBA" id="ARBA00002681"/>
    </source>
</evidence>
<evidence type="ECO:0000256" key="5">
    <source>
        <dbReference type="ARBA" id="ARBA00013198"/>
    </source>
</evidence>
<dbReference type="Pfam" id="PF01182">
    <property type="entry name" value="Glucosamine_iso"/>
    <property type="match status" value="1"/>
</dbReference>
<dbReference type="SUPFAM" id="SSF100950">
    <property type="entry name" value="NagB/RpiA/CoA transferase-like"/>
    <property type="match status" value="1"/>
</dbReference>
<dbReference type="InterPro" id="IPR039104">
    <property type="entry name" value="6PGL"/>
</dbReference>
<dbReference type="CDD" id="cd01400">
    <property type="entry name" value="6PGL"/>
    <property type="match status" value="1"/>
</dbReference>
<evidence type="ECO:0000313" key="9">
    <source>
        <dbReference type="EMBL" id="RKT45402.1"/>
    </source>
</evidence>
<dbReference type="PANTHER" id="PTHR11054">
    <property type="entry name" value="6-PHOSPHOGLUCONOLACTONASE"/>
    <property type="match status" value="1"/>
</dbReference>
<dbReference type="Proteomes" id="UP000274556">
    <property type="component" value="Unassembled WGS sequence"/>
</dbReference>
<comment type="similarity">
    <text evidence="4 7">Belongs to the glucosamine/galactosamine-6-phosphate isomerase family. 6-phosphogluconolactonase subfamily.</text>
</comment>
<dbReference type="UniPathway" id="UPA00115">
    <property type="reaction ID" value="UER00409"/>
</dbReference>
<dbReference type="PANTHER" id="PTHR11054:SF0">
    <property type="entry name" value="6-PHOSPHOGLUCONOLACTONASE"/>
    <property type="match status" value="1"/>
</dbReference>
<evidence type="ECO:0000256" key="3">
    <source>
        <dbReference type="ARBA" id="ARBA00004961"/>
    </source>
</evidence>
<organism evidence="9 10">
    <name type="scientific">Thiocapsa rosea</name>
    <dbReference type="NCBI Taxonomy" id="69360"/>
    <lineage>
        <taxon>Bacteria</taxon>
        <taxon>Pseudomonadati</taxon>
        <taxon>Pseudomonadota</taxon>
        <taxon>Gammaproteobacteria</taxon>
        <taxon>Chromatiales</taxon>
        <taxon>Chromatiaceae</taxon>
        <taxon>Thiocapsa</taxon>
    </lineage>
</organism>
<dbReference type="GO" id="GO:0005975">
    <property type="term" value="P:carbohydrate metabolic process"/>
    <property type="evidence" value="ECO:0007669"/>
    <property type="project" value="UniProtKB-UniRule"/>
</dbReference>
<evidence type="ECO:0000256" key="6">
    <source>
        <dbReference type="ARBA" id="ARBA00020337"/>
    </source>
</evidence>
<evidence type="ECO:0000256" key="4">
    <source>
        <dbReference type="ARBA" id="ARBA00010662"/>
    </source>
</evidence>
<dbReference type="InterPro" id="IPR005900">
    <property type="entry name" value="6-phosphogluconolactonase_DevB"/>
</dbReference>
<reference evidence="9 10" key="1">
    <citation type="submission" date="2018-10" db="EMBL/GenBank/DDBJ databases">
        <title>Genomic Encyclopedia of Archaeal and Bacterial Type Strains, Phase II (KMG-II): from individual species to whole genera.</title>
        <authorList>
            <person name="Goeker M."/>
        </authorList>
    </citation>
    <scope>NUCLEOTIDE SEQUENCE [LARGE SCALE GENOMIC DNA]</scope>
    <source>
        <strain evidence="9 10">DSM 235</strain>
    </source>
</reference>
<comment type="catalytic activity">
    <reaction evidence="1 7">
        <text>6-phospho-D-glucono-1,5-lactone + H2O = 6-phospho-D-gluconate + H(+)</text>
        <dbReference type="Rhea" id="RHEA:12556"/>
        <dbReference type="ChEBI" id="CHEBI:15377"/>
        <dbReference type="ChEBI" id="CHEBI:15378"/>
        <dbReference type="ChEBI" id="CHEBI:57955"/>
        <dbReference type="ChEBI" id="CHEBI:58759"/>
        <dbReference type="EC" id="3.1.1.31"/>
    </reaction>
</comment>
<dbReference type="NCBIfam" id="TIGR01198">
    <property type="entry name" value="pgl"/>
    <property type="match status" value="1"/>
</dbReference>
<gene>
    <name evidence="7" type="primary">pgl</name>
    <name evidence="9" type="ORF">BDD21_2852</name>
</gene>
<keyword evidence="7" id="KW-0378">Hydrolase</keyword>
<dbReference type="GO" id="GO:0017057">
    <property type="term" value="F:6-phosphogluconolactonase activity"/>
    <property type="evidence" value="ECO:0007669"/>
    <property type="project" value="UniProtKB-UniRule"/>
</dbReference>
<name>A0A495V7L6_9GAMM</name>